<keyword evidence="2" id="KW-0808">Transferase</keyword>
<feature type="domain" description="MobA-like NTP transferase" evidence="1">
    <location>
        <begin position="17"/>
        <end position="199"/>
    </location>
</feature>
<dbReference type="InterPro" id="IPR029044">
    <property type="entry name" value="Nucleotide-diphossugar_trans"/>
</dbReference>
<name>A0A7V9ABB7_9BACT</name>
<evidence type="ECO:0000259" key="1">
    <source>
        <dbReference type="Pfam" id="PF12804"/>
    </source>
</evidence>
<evidence type="ECO:0000313" key="2">
    <source>
        <dbReference type="EMBL" id="MBA2225774.1"/>
    </source>
</evidence>
<comment type="caution">
    <text evidence="2">The sequence shown here is derived from an EMBL/GenBank/DDBJ whole genome shotgun (WGS) entry which is preliminary data.</text>
</comment>
<dbReference type="Proteomes" id="UP000542342">
    <property type="component" value="Unassembled WGS sequence"/>
</dbReference>
<dbReference type="CDD" id="cd04182">
    <property type="entry name" value="GT_2_like_f"/>
    <property type="match status" value="1"/>
</dbReference>
<keyword evidence="3" id="KW-1185">Reference proteome</keyword>
<dbReference type="EMBL" id="JACEFB010000003">
    <property type="protein sequence ID" value="MBA2225774.1"/>
    <property type="molecule type" value="Genomic_DNA"/>
</dbReference>
<dbReference type="InterPro" id="IPR025877">
    <property type="entry name" value="MobA-like_NTP_Trfase"/>
</dbReference>
<reference evidence="2 3" key="1">
    <citation type="submission" date="2020-07" db="EMBL/GenBank/DDBJ databases">
        <title>Thermogemmata thermophila gen. nov., sp. nov., a novel moderate thermophilic planctomycete from a Kamchatka hot spring.</title>
        <authorList>
            <person name="Elcheninov A.G."/>
            <person name="Podosokorskaya O.A."/>
            <person name="Kovaleva O.L."/>
            <person name="Novikov A."/>
            <person name="Bonch-Osmolovskaya E.A."/>
            <person name="Toshchakov S.V."/>
            <person name="Kublanov I.V."/>
        </authorList>
    </citation>
    <scope>NUCLEOTIDE SEQUENCE [LARGE SCALE GENOMIC DNA]</scope>
    <source>
        <strain evidence="2 3">2918</strain>
    </source>
</reference>
<dbReference type="Pfam" id="PF12804">
    <property type="entry name" value="NTP_transf_3"/>
    <property type="match status" value="1"/>
</dbReference>
<organism evidence="2 3">
    <name type="scientific">Thermogemmata fonticola</name>
    <dbReference type="NCBI Taxonomy" id="2755323"/>
    <lineage>
        <taxon>Bacteria</taxon>
        <taxon>Pseudomonadati</taxon>
        <taxon>Planctomycetota</taxon>
        <taxon>Planctomycetia</taxon>
        <taxon>Gemmatales</taxon>
        <taxon>Gemmataceae</taxon>
        <taxon>Thermogemmata</taxon>
    </lineage>
</organism>
<dbReference type="SUPFAM" id="SSF53448">
    <property type="entry name" value="Nucleotide-diphospho-sugar transferases"/>
    <property type="match status" value="1"/>
</dbReference>
<dbReference type="GO" id="GO:0016779">
    <property type="term" value="F:nucleotidyltransferase activity"/>
    <property type="evidence" value="ECO:0007669"/>
    <property type="project" value="UniProtKB-ARBA"/>
</dbReference>
<proteinExistence type="predicted"/>
<dbReference type="Gene3D" id="3.90.550.10">
    <property type="entry name" value="Spore Coat Polysaccharide Biosynthesis Protein SpsA, Chain A"/>
    <property type="match status" value="1"/>
</dbReference>
<dbReference type="AlphaFoldDB" id="A0A7V9ABB7"/>
<accession>A0A7V9ABB7</accession>
<dbReference type="RefSeq" id="WP_194537211.1">
    <property type="nucleotide sequence ID" value="NZ_JACEFB010000003.1"/>
</dbReference>
<dbReference type="PANTHER" id="PTHR43777:SF1">
    <property type="entry name" value="MOLYBDENUM COFACTOR CYTIDYLYLTRANSFERASE"/>
    <property type="match status" value="1"/>
</dbReference>
<dbReference type="PANTHER" id="PTHR43777">
    <property type="entry name" value="MOLYBDENUM COFACTOR CYTIDYLYLTRANSFERASE"/>
    <property type="match status" value="1"/>
</dbReference>
<sequence>MAPASILTPKGGVQVIAVVPAAGQSERMGQPKLLLPWGRQTVIEAVVAALQAGGVDRVLVVVGPKMEAIAERATAAGALIHHLATPTPDMRSTVEQGLAYLQRQKLLQEQDGWLLAPADHPTLSPRIVRQLLGMFAADSAIEMSDPPAPVPEEHSSTRRVILVPVYQGRRGHPLLLSARCIPALQALPPNQGINALLRHPAVQVREVPCDDPATLDDLDTPLDYVRLRERIFPG</sequence>
<gene>
    <name evidence="2" type="ORF">H0921_06300</name>
</gene>
<evidence type="ECO:0000313" key="3">
    <source>
        <dbReference type="Proteomes" id="UP000542342"/>
    </source>
</evidence>
<protein>
    <submittedName>
        <fullName evidence="2">Nucleotidyltransferase family protein</fullName>
    </submittedName>
</protein>